<keyword evidence="2" id="KW-1185">Reference proteome</keyword>
<evidence type="ECO:0000313" key="1">
    <source>
        <dbReference type="EMBL" id="MBV6343709.1"/>
    </source>
</evidence>
<comment type="caution">
    <text evidence="1">The sequence shown here is derived from an EMBL/GenBank/DDBJ whole genome shotgun (WGS) entry which is preliminary data.</text>
</comment>
<accession>A0ABS6S4C7</accession>
<name>A0ABS6S4C7_9BACT</name>
<dbReference type="EMBL" id="JABXWD010000758">
    <property type="protein sequence ID" value="MBV6343709.1"/>
    <property type="molecule type" value="Genomic_DNA"/>
</dbReference>
<evidence type="ECO:0000313" key="2">
    <source>
        <dbReference type="Proteomes" id="UP001196980"/>
    </source>
</evidence>
<organism evidence="1 2">
    <name type="scientific">Candidatus Magnetobacterium casense</name>
    <dbReference type="NCBI Taxonomy" id="1455061"/>
    <lineage>
        <taxon>Bacteria</taxon>
        <taxon>Pseudomonadati</taxon>
        <taxon>Nitrospirota</taxon>
        <taxon>Thermodesulfovibrionia</taxon>
        <taxon>Thermodesulfovibrionales</taxon>
        <taxon>Candidatus Magnetobacteriaceae</taxon>
        <taxon>Candidatus Magnetobacterium</taxon>
    </lineage>
</organism>
<proteinExistence type="predicted"/>
<protein>
    <submittedName>
        <fullName evidence="1">Uncharacterized protein</fullName>
    </submittedName>
</protein>
<gene>
    <name evidence="1" type="ORF">HWQ67_19245</name>
</gene>
<reference evidence="1 2" key="1">
    <citation type="journal article" date="2020" name="J Geophys Res Biogeosci">
        <title>Magnetotaxis as an Adaptation to Enable Bacterial Shuttling of Microbial Sulfur and Sulfur Cycling Across Aquatic Oxic#Anoxic Interfaces.</title>
        <authorList>
            <person name="Li J."/>
            <person name="Liu P."/>
            <person name="Wang J."/>
            <person name="Roberts A.P."/>
            <person name="Pan Y."/>
        </authorList>
    </citation>
    <scope>NUCLEOTIDE SEQUENCE [LARGE SCALE GENOMIC DNA]</scope>
    <source>
        <strain evidence="1 2">MYR-1_YQ</strain>
    </source>
</reference>
<sequence>MVKLGLTEPLTVTRFRFEDKLLDFNRDMYSLIRSKVDRQIRAPHDSDQPEFETAIRLFGLVPNPGYNVVSTHAAISYLHNGGCKSGSVRLTTSVGTSTVQLVMTRAKRSFAEAMQLAQPYPIHLIDSTPTVKFLLEHVQGIHALGVVTIPART</sequence>
<dbReference type="Proteomes" id="UP001196980">
    <property type="component" value="Unassembled WGS sequence"/>
</dbReference>